<dbReference type="Proteomes" id="UP001219934">
    <property type="component" value="Unassembled WGS sequence"/>
</dbReference>
<evidence type="ECO:0000313" key="3">
    <source>
        <dbReference type="Proteomes" id="UP001219934"/>
    </source>
</evidence>
<evidence type="ECO:0000313" key="2">
    <source>
        <dbReference type="EMBL" id="KAJ4927695.1"/>
    </source>
</evidence>
<feature type="signal peptide" evidence="1">
    <location>
        <begin position="1"/>
        <end position="22"/>
    </location>
</feature>
<evidence type="ECO:0008006" key="4">
    <source>
        <dbReference type="Google" id="ProtNLM"/>
    </source>
</evidence>
<reference evidence="2" key="1">
    <citation type="submission" date="2022-11" db="EMBL/GenBank/DDBJ databases">
        <title>Chromosome-level genome of Pogonophryne albipinna.</title>
        <authorList>
            <person name="Jo E."/>
        </authorList>
    </citation>
    <scope>NUCLEOTIDE SEQUENCE</scope>
    <source>
        <strain evidence="2">SGF0006</strain>
        <tissue evidence="2">Muscle</tissue>
    </source>
</reference>
<sequence length="182" mass="22035">MENTKMMVLSACLIFMIRGCTQEEPVANATVTSNNTTPLLGHTSGPLISNNLSAPITAVYDYNCSPKFYDYWWDYPYANNYNQLLNHFYNFCPIYDYNFYDYNCSPKFYDYWSDHDHPYANNYNQLHNCFYNCCPVYDYNCSPKFYDYWWDYPYANNYNQLLNHFYNFFPIYDYNCTPKFYD</sequence>
<keyword evidence="1" id="KW-0732">Signal</keyword>
<comment type="caution">
    <text evidence="2">The sequence shown here is derived from an EMBL/GenBank/DDBJ whole genome shotgun (WGS) entry which is preliminary data.</text>
</comment>
<proteinExistence type="predicted"/>
<keyword evidence="3" id="KW-1185">Reference proteome</keyword>
<accession>A0AAD6ALI3</accession>
<gene>
    <name evidence="2" type="ORF">JOQ06_015498</name>
</gene>
<evidence type="ECO:0000256" key="1">
    <source>
        <dbReference type="SAM" id="SignalP"/>
    </source>
</evidence>
<dbReference type="EMBL" id="JAPTMU010000018">
    <property type="protein sequence ID" value="KAJ4927695.1"/>
    <property type="molecule type" value="Genomic_DNA"/>
</dbReference>
<dbReference type="AlphaFoldDB" id="A0AAD6ALI3"/>
<feature type="chain" id="PRO_5042142714" description="Lipoprotein" evidence="1">
    <location>
        <begin position="23"/>
        <end position="182"/>
    </location>
</feature>
<name>A0AAD6ALI3_9TELE</name>
<organism evidence="2 3">
    <name type="scientific">Pogonophryne albipinna</name>
    <dbReference type="NCBI Taxonomy" id="1090488"/>
    <lineage>
        <taxon>Eukaryota</taxon>
        <taxon>Metazoa</taxon>
        <taxon>Chordata</taxon>
        <taxon>Craniata</taxon>
        <taxon>Vertebrata</taxon>
        <taxon>Euteleostomi</taxon>
        <taxon>Actinopterygii</taxon>
        <taxon>Neopterygii</taxon>
        <taxon>Teleostei</taxon>
        <taxon>Neoteleostei</taxon>
        <taxon>Acanthomorphata</taxon>
        <taxon>Eupercaria</taxon>
        <taxon>Perciformes</taxon>
        <taxon>Notothenioidei</taxon>
        <taxon>Pogonophryne</taxon>
    </lineage>
</organism>
<protein>
    <recommendedName>
        <fullName evidence="4">Lipoprotein</fullName>
    </recommendedName>
</protein>